<keyword evidence="3" id="KW-1185">Reference proteome</keyword>
<evidence type="ECO:0000313" key="2">
    <source>
        <dbReference type="EMBL" id="MEL0616076.1"/>
    </source>
</evidence>
<evidence type="ECO:0000256" key="1">
    <source>
        <dbReference type="SAM" id="Phobius"/>
    </source>
</evidence>
<dbReference type="EMBL" id="JBAKAP010000003">
    <property type="protein sequence ID" value="MEL0616076.1"/>
    <property type="molecule type" value="Genomic_DNA"/>
</dbReference>
<dbReference type="RefSeq" id="WP_341541981.1">
    <property type="nucleotide sequence ID" value="NZ_JBAKAP010000003.1"/>
</dbReference>
<sequence length="68" mass="7568">MAKYYFLLADRCARAAKEPLATWPLLTLAVLLWMRAAALVVMGVLELAFDLDMVLSNCWFASSAIYPA</sequence>
<keyword evidence="1" id="KW-1133">Transmembrane helix</keyword>
<feature type="transmembrane region" description="Helical" evidence="1">
    <location>
        <begin position="20"/>
        <end position="45"/>
    </location>
</feature>
<comment type="caution">
    <text evidence="2">The sequence shown here is derived from an EMBL/GenBank/DDBJ whole genome shotgun (WGS) entry which is preliminary data.</text>
</comment>
<gene>
    <name evidence="2" type="ORF">V6243_04465</name>
</gene>
<name>A0ABU9GDA3_COBMA</name>
<proteinExistence type="predicted"/>
<dbReference type="Proteomes" id="UP001378242">
    <property type="component" value="Unassembled WGS sequence"/>
</dbReference>
<accession>A0ABU9GDA3</accession>
<reference evidence="2 3" key="1">
    <citation type="submission" date="2024-02" db="EMBL/GenBank/DDBJ databases">
        <title>Bacteria isolated from the canopy kelp, Nereocystis luetkeana.</title>
        <authorList>
            <person name="Pfister C.A."/>
            <person name="Younker I.T."/>
            <person name="Light S.H."/>
        </authorList>
    </citation>
    <scope>NUCLEOTIDE SEQUENCE [LARGE SCALE GENOMIC DNA]</scope>
    <source>
        <strain evidence="2 3">TI.5.07</strain>
    </source>
</reference>
<keyword evidence="1" id="KW-0472">Membrane</keyword>
<protein>
    <submittedName>
        <fullName evidence="2">Uncharacterized protein</fullName>
    </submittedName>
</protein>
<evidence type="ECO:0000313" key="3">
    <source>
        <dbReference type="Proteomes" id="UP001378242"/>
    </source>
</evidence>
<organism evidence="2 3">
    <name type="scientific">Cobetia marina</name>
    <name type="common">Deleya marina</name>
    <dbReference type="NCBI Taxonomy" id="28258"/>
    <lineage>
        <taxon>Bacteria</taxon>
        <taxon>Pseudomonadati</taxon>
        <taxon>Pseudomonadota</taxon>
        <taxon>Gammaproteobacteria</taxon>
        <taxon>Oceanospirillales</taxon>
        <taxon>Halomonadaceae</taxon>
        <taxon>Cobetia</taxon>
    </lineage>
</organism>
<keyword evidence="1" id="KW-0812">Transmembrane</keyword>